<keyword evidence="3" id="KW-1185">Reference proteome</keyword>
<feature type="compositionally biased region" description="Basic and acidic residues" evidence="1">
    <location>
        <begin position="14"/>
        <end position="23"/>
    </location>
</feature>
<feature type="region of interest" description="Disordered" evidence="1">
    <location>
        <begin position="1"/>
        <end position="37"/>
    </location>
</feature>
<dbReference type="EMBL" id="JAMYWC010000015">
    <property type="protein sequence ID" value="MCP1175863.1"/>
    <property type="molecule type" value="Genomic_DNA"/>
</dbReference>
<sequence length="352" mass="39195">MSIAQHLVAGEDVTYPRETEKRARTTSSPLPQLSPQKRRNLPNRILRAYDAAKHLTGLPRSVRSTLAELCRFVPQNEPFAPIFAHKDVIAERIGADERTVYRHLATLRQLELIEVLPQERKSRSGRFAVARLRLTRKACELVGLIDTNDDVIHTPPHDKMSDRHTLTEPTISKNQRSALVGALPKDLAWLTGQGLSRAGIFKLMGQAKQHGKRLSDIVTVVATYLRDLKGGKLFAYLSALACGPTDFAVPAANERQRQQDAAEAQRVKQRAKLFRQRFAGTTLTNRAQTKLYVIDAQARFVEVVQAGYSATGPLTETEPWIARLRSGDLRLATAEVERAFGRLSPLAALSLN</sequence>
<gene>
    <name evidence="2" type="ORF">NKG59_26145</name>
</gene>
<feature type="compositionally biased region" description="Polar residues" evidence="1">
    <location>
        <begin position="25"/>
        <end position="35"/>
    </location>
</feature>
<evidence type="ECO:0000313" key="2">
    <source>
        <dbReference type="EMBL" id="MCP1175863.1"/>
    </source>
</evidence>
<name>A0AA41WVD6_9RALS</name>
<organism evidence="2 3">
    <name type="scientific">Ralstonia chuxiongensis</name>
    <dbReference type="NCBI Taxonomy" id="2957504"/>
    <lineage>
        <taxon>Bacteria</taxon>
        <taxon>Pseudomonadati</taxon>
        <taxon>Pseudomonadota</taxon>
        <taxon>Betaproteobacteria</taxon>
        <taxon>Burkholderiales</taxon>
        <taxon>Burkholderiaceae</taxon>
        <taxon>Ralstonia</taxon>
    </lineage>
</organism>
<accession>A0AA41WVD6</accession>
<proteinExistence type="predicted"/>
<dbReference type="Proteomes" id="UP001162793">
    <property type="component" value="Unassembled WGS sequence"/>
</dbReference>
<dbReference type="AlphaFoldDB" id="A0AA41WVD6"/>
<evidence type="ECO:0000256" key="1">
    <source>
        <dbReference type="SAM" id="MobiDB-lite"/>
    </source>
</evidence>
<protein>
    <submittedName>
        <fullName evidence="2">Helix-turn-helix domain-containing protein</fullName>
    </submittedName>
</protein>
<dbReference type="RefSeq" id="WP_253543133.1">
    <property type="nucleotide sequence ID" value="NZ_JAMYWC010000015.1"/>
</dbReference>
<evidence type="ECO:0000313" key="3">
    <source>
        <dbReference type="Proteomes" id="UP001162793"/>
    </source>
</evidence>
<reference evidence="3" key="1">
    <citation type="journal article" date="2023" name="Front. Microbiol.">
        <title>Ralstonia chuxiongensis sp. nov., Ralstonia mojiangensis sp. nov., and Ralstonia soli sp. nov., isolated from tobacco fields, are three novel species in the family Burkholderiaceae.</title>
        <authorList>
            <person name="Lu C.H."/>
            <person name="Zhang Y.Y."/>
            <person name="Jiang N."/>
            <person name="Chen W."/>
            <person name="Shao X."/>
            <person name="Zhao Z.M."/>
            <person name="Lu W.L."/>
            <person name="Hu X."/>
            <person name="Xi Y.X."/>
            <person name="Zou S.Y."/>
            <person name="Wei Q.J."/>
            <person name="Lin Z.L."/>
            <person name="Gong L."/>
            <person name="Gai X.T."/>
            <person name="Zhang L.Q."/>
            <person name="Li J.Y."/>
            <person name="Jin Y."/>
            <person name="Xia Z.Y."/>
        </authorList>
    </citation>
    <scope>NUCLEOTIDE SEQUENCE [LARGE SCALE GENOMIC DNA]</scope>
    <source>
        <strain evidence="3">21YRMH01-3</strain>
    </source>
</reference>
<comment type="caution">
    <text evidence="2">The sequence shown here is derived from an EMBL/GenBank/DDBJ whole genome shotgun (WGS) entry which is preliminary data.</text>
</comment>